<feature type="compositionally biased region" description="Polar residues" evidence="1">
    <location>
        <begin position="476"/>
        <end position="494"/>
    </location>
</feature>
<accession>A0A061RIV7</accession>
<sequence length="503" mass="52561">MGKILQYFPVKTSTRDKLAGNEVEDRGKESLFCTPSSRSCQNDRQDLQGLNSGLPQLDWSTAGPRYFALSATSPANSAQAPSTANVLDVPVSATQDGGLAALLEHPKREKARVTAKRTREGQKGGTGDTAPAKRVRAPREDTEPSIRSANEAYMAALLEKASAEGEQIEAARMAADRWLRAAPGDADDGLAALRSVVRAEGKLMSRTEGGAAGVEGGSSSPEAVIAVLRELCGRQPRLCDLCGSGMVEEVRVMERHTDHAVARLARRVADQWRATVKECLWVLTDPRFCDDPVRRLELTAKALPRAPSNLGAVASGRSPANTNLSVEFARAANAASAVPAKLPRGVPAHQQAIASSSAADRAPVESPAPAQCPPMHVKVEGVGALLQAGTPPVDPSAAKDPPEPSLGADHNQGAATGERGLPSREAHGTAPGAEGAWAVGRCADKRRPARFADKRPPASLVGGLDGQSGGDDEASSADQHPFTGTSPDFDSQSPAVEGGYLKS</sequence>
<name>A0A061RIV7_9CHLO</name>
<feature type="compositionally biased region" description="Basic and acidic residues" evidence="1">
    <location>
        <begin position="19"/>
        <end position="29"/>
    </location>
</feature>
<reference evidence="3" key="1">
    <citation type="submission" date="2014-05" db="EMBL/GenBank/DDBJ databases">
        <title>The transcriptome of the halophilic microalga Tetraselmis sp. GSL018 isolated from the Great Salt Lake, Utah.</title>
        <authorList>
            <person name="Jinkerson R.E."/>
            <person name="D'Adamo S."/>
            <person name="Posewitz M.C."/>
        </authorList>
    </citation>
    <scope>NUCLEOTIDE SEQUENCE</scope>
    <source>
        <strain evidence="3">GSL018</strain>
    </source>
</reference>
<dbReference type="EMBL" id="GBEZ01015601">
    <property type="protein sequence ID" value="JAC70575.1"/>
    <property type="molecule type" value="Transcribed_RNA"/>
</dbReference>
<evidence type="ECO:0000313" key="2">
    <source>
        <dbReference type="EMBL" id="JAC59969.1"/>
    </source>
</evidence>
<evidence type="ECO:0008006" key="4">
    <source>
        <dbReference type="Google" id="ProtNLM"/>
    </source>
</evidence>
<gene>
    <name evidence="2" type="ORF">TSPGSL018_30163</name>
    <name evidence="3" type="ORF">TSPGSL018_3823</name>
</gene>
<dbReference type="EMBL" id="GBEZ01027332">
    <property type="protein sequence ID" value="JAC59969.1"/>
    <property type="molecule type" value="Transcribed_RNA"/>
</dbReference>
<feature type="region of interest" description="Disordered" evidence="1">
    <location>
        <begin position="19"/>
        <end position="52"/>
    </location>
</feature>
<evidence type="ECO:0000313" key="3">
    <source>
        <dbReference type="EMBL" id="JAC70575.1"/>
    </source>
</evidence>
<feature type="region of interest" description="Disordered" evidence="1">
    <location>
        <begin position="108"/>
        <end position="144"/>
    </location>
</feature>
<feature type="region of interest" description="Disordered" evidence="1">
    <location>
        <begin position="387"/>
        <end position="503"/>
    </location>
</feature>
<evidence type="ECO:0000256" key="1">
    <source>
        <dbReference type="SAM" id="MobiDB-lite"/>
    </source>
</evidence>
<feature type="compositionally biased region" description="Basic and acidic residues" evidence="1">
    <location>
        <begin position="442"/>
        <end position="456"/>
    </location>
</feature>
<organism evidence="3">
    <name type="scientific">Tetraselmis sp. GSL018</name>
    <dbReference type="NCBI Taxonomy" id="582737"/>
    <lineage>
        <taxon>Eukaryota</taxon>
        <taxon>Viridiplantae</taxon>
        <taxon>Chlorophyta</taxon>
        <taxon>core chlorophytes</taxon>
        <taxon>Chlorodendrophyceae</taxon>
        <taxon>Chlorodendrales</taxon>
        <taxon>Chlorodendraceae</taxon>
        <taxon>Tetraselmis</taxon>
    </lineage>
</organism>
<proteinExistence type="predicted"/>
<dbReference type="AlphaFoldDB" id="A0A061RIV7"/>
<feature type="region of interest" description="Disordered" evidence="1">
    <location>
        <begin position="348"/>
        <end position="375"/>
    </location>
</feature>
<protein>
    <recommendedName>
        <fullName evidence="4">TFIIS N-terminal domain-containing protein</fullName>
    </recommendedName>
</protein>